<proteinExistence type="predicted"/>
<feature type="transmembrane region" description="Helical" evidence="6">
    <location>
        <begin position="385"/>
        <end position="405"/>
    </location>
</feature>
<protein>
    <recommendedName>
        <fullName evidence="9">Amino acid transporter</fullName>
    </recommendedName>
</protein>
<keyword evidence="2" id="KW-0813">Transport</keyword>
<dbReference type="InterPro" id="IPR002293">
    <property type="entry name" value="AA/rel_permease1"/>
</dbReference>
<dbReference type="GO" id="GO:0016020">
    <property type="term" value="C:membrane"/>
    <property type="evidence" value="ECO:0007669"/>
    <property type="project" value="UniProtKB-SubCell"/>
</dbReference>
<evidence type="ECO:0000256" key="5">
    <source>
        <dbReference type="ARBA" id="ARBA00023136"/>
    </source>
</evidence>
<feature type="transmembrane region" description="Helical" evidence="6">
    <location>
        <begin position="283"/>
        <end position="312"/>
    </location>
</feature>
<reference evidence="7" key="1">
    <citation type="journal article" date="2023" name="Mol. Plant Microbe Interact.">
        <title>Elucidating the Obligate Nature and Biological Capacity of an Invasive Fungal Corn Pathogen.</title>
        <authorList>
            <person name="MacCready J.S."/>
            <person name="Roggenkamp E.M."/>
            <person name="Gdanetz K."/>
            <person name="Chilvers M.I."/>
        </authorList>
    </citation>
    <scope>NUCLEOTIDE SEQUENCE</scope>
    <source>
        <strain evidence="7">PM02</strain>
    </source>
</reference>
<organism evidence="7 8">
    <name type="scientific">Phyllachora maydis</name>
    <dbReference type="NCBI Taxonomy" id="1825666"/>
    <lineage>
        <taxon>Eukaryota</taxon>
        <taxon>Fungi</taxon>
        <taxon>Dikarya</taxon>
        <taxon>Ascomycota</taxon>
        <taxon>Pezizomycotina</taxon>
        <taxon>Sordariomycetes</taxon>
        <taxon>Sordariomycetidae</taxon>
        <taxon>Phyllachorales</taxon>
        <taxon>Phyllachoraceae</taxon>
        <taxon>Phyllachora</taxon>
    </lineage>
</organism>
<accession>A0AAD9IAF6</accession>
<keyword evidence="8" id="KW-1185">Reference proteome</keyword>
<feature type="transmembrane region" description="Helical" evidence="6">
    <location>
        <begin position="489"/>
        <end position="512"/>
    </location>
</feature>
<feature type="transmembrane region" description="Helical" evidence="6">
    <location>
        <begin position="161"/>
        <end position="180"/>
    </location>
</feature>
<evidence type="ECO:0000256" key="3">
    <source>
        <dbReference type="ARBA" id="ARBA00022692"/>
    </source>
</evidence>
<keyword evidence="4 6" id="KW-1133">Transmembrane helix</keyword>
<dbReference type="PANTHER" id="PTHR45649:SF13">
    <property type="entry name" value="THIAMINE TRANSPORTER THI9"/>
    <property type="match status" value="1"/>
</dbReference>
<comment type="subcellular location">
    <subcellularLocation>
        <location evidence="1">Membrane</location>
        <topology evidence="1">Multi-pass membrane protein</topology>
    </subcellularLocation>
</comment>
<dbReference type="Proteomes" id="UP001217918">
    <property type="component" value="Unassembled WGS sequence"/>
</dbReference>
<name>A0AAD9IAF6_9PEZI</name>
<dbReference type="PANTHER" id="PTHR45649">
    <property type="entry name" value="AMINO-ACID PERMEASE BAT1"/>
    <property type="match status" value="1"/>
</dbReference>
<keyword evidence="3 6" id="KW-0812">Transmembrane</keyword>
<evidence type="ECO:0000256" key="6">
    <source>
        <dbReference type="SAM" id="Phobius"/>
    </source>
</evidence>
<dbReference type="PIRSF" id="PIRSF006060">
    <property type="entry name" value="AA_transporter"/>
    <property type="match status" value="1"/>
</dbReference>
<feature type="transmembrane region" description="Helical" evidence="6">
    <location>
        <begin position="332"/>
        <end position="355"/>
    </location>
</feature>
<evidence type="ECO:0000256" key="2">
    <source>
        <dbReference type="ARBA" id="ARBA00022448"/>
    </source>
</evidence>
<feature type="transmembrane region" description="Helical" evidence="6">
    <location>
        <begin position="187"/>
        <end position="206"/>
    </location>
</feature>
<evidence type="ECO:0000256" key="4">
    <source>
        <dbReference type="ARBA" id="ARBA00022989"/>
    </source>
</evidence>
<dbReference type="Gene3D" id="1.20.1740.10">
    <property type="entry name" value="Amino acid/polyamine transporter I"/>
    <property type="match status" value="1"/>
</dbReference>
<feature type="transmembrane region" description="Helical" evidence="6">
    <location>
        <begin position="245"/>
        <end position="262"/>
    </location>
</feature>
<comment type="caution">
    <text evidence="7">The sequence shown here is derived from an EMBL/GenBank/DDBJ whole genome shotgun (WGS) entry which is preliminary data.</text>
</comment>
<evidence type="ECO:0000313" key="8">
    <source>
        <dbReference type="Proteomes" id="UP001217918"/>
    </source>
</evidence>
<dbReference type="GO" id="GO:0022857">
    <property type="term" value="F:transmembrane transporter activity"/>
    <property type="evidence" value="ECO:0007669"/>
    <property type="project" value="InterPro"/>
</dbReference>
<evidence type="ECO:0000256" key="1">
    <source>
        <dbReference type="ARBA" id="ARBA00004141"/>
    </source>
</evidence>
<dbReference type="AlphaFoldDB" id="A0AAD9IAF6"/>
<evidence type="ECO:0000313" key="7">
    <source>
        <dbReference type="EMBL" id="KAK2074211.1"/>
    </source>
</evidence>
<feature type="transmembrane region" description="Helical" evidence="6">
    <location>
        <begin position="80"/>
        <end position="102"/>
    </location>
</feature>
<dbReference type="EMBL" id="JAQQPM010000008">
    <property type="protein sequence ID" value="KAK2074211.1"/>
    <property type="molecule type" value="Genomic_DNA"/>
</dbReference>
<dbReference type="GO" id="GO:0006865">
    <property type="term" value="P:amino acid transport"/>
    <property type="evidence" value="ECO:0007669"/>
    <property type="project" value="InterPro"/>
</dbReference>
<gene>
    <name evidence="7" type="ORF">P8C59_008434</name>
</gene>
<feature type="transmembrane region" description="Helical" evidence="6">
    <location>
        <begin position="411"/>
        <end position="434"/>
    </location>
</feature>
<dbReference type="InterPro" id="IPR004840">
    <property type="entry name" value="Amino_acid_permease_CS"/>
</dbReference>
<keyword evidence="5 6" id="KW-0472">Membrane</keyword>
<feature type="transmembrane region" description="Helical" evidence="6">
    <location>
        <begin position="39"/>
        <end position="60"/>
    </location>
</feature>
<dbReference type="Pfam" id="PF13520">
    <property type="entry name" value="AA_permease_2"/>
    <property type="match status" value="1"/>
</dbReference>
<feature type="transmembrane region" description="Helical" evidence="6">
    <location>
        <begin position="455"/>
        <end position="477"/>
    </location>
</feature>
<sequence length="536" mass="56633">MASSDKVTTTSPPLSDEEHLAKLGYKQEFFRHLGLFDNWAATFTCINFVGGIPVLFGWAMATGGPAAAFANWTMVGGLSLAVALVLAEIAAAFPTAGGIYFWAFRLGGARWGPFLAWMTAWWNWAGWVCVVPGVQQGATGFVLGALEVAYPHRADLWGDAWFGWALTAAGLVVAMLPNLLPQRALKLWLRFAVGLFFGLLALYWTWFPAMAAVGGHHFQTPAGVFGRFHNGVNTGGDGEAAASDAYCWTVGLLFGAWVFYGYDTSAHLAEETHDASATVAKGMWLSTLSAWALSVPTLVLVLFCIQDFPALLAAPYANNFTAYLVQLLGPRGAVVVLALLAANATCGSASCFLSAQRVTFAISRDGVLPGSRVLRRLTRRHRVPAAAALLVLAVALVVASAPLALGSAADVAMAAVAAAATAATNLSYLIPLAARYTVGRAAFRPAPALRLGRAGSWLLAPVAAAWIGFLFVVLLLPQRYPVSARSLNYAPVCVGIVAVASVVGWVAPWGLGGRYWFAGPRRTLGDVVDAGEDVLT</sequence>
<dbReference type="PROSITE" id="PS00218">
    <property type="entry name" value="AMINO_ACID_PERMEASE_1"/>
    <property type="match status" value="1"/>
</dbReference>
<evidence type="ECO:0008006" key="9">
    <source>
        <dbReference type="Google" id="ProtNLM"/>
    </source>
</evidence>